<dbReference type="Proteomes" id="UP000184520">
    <property type="component" value="Unassembled WGS sequence"/>
</dbReference>
<keyword evidence="1 4" id="KW-0378">Hydrolase</keyword>
<dbReference type="GO" id="GO:0008477">
    <property type="term" value="F:purine nucleosidase activity"/>
    <property type="evidence" value="ECO:0007669"/>
    <property type="project" value="TreeGrafter"/>
</dbReference>
<dbReference type="EMBL" id="FQWD01000003">
    <property type="protein sequence ID" value="SHG41430.1"/>
    <property type="molecule type" value="Genomic_DNA"/>
</dbReference>
<dbReference type="PANTHER" id="PTHR12304:SF4">
    <property type="entry name" value="URIDINE NUCLEOSIDASE"/>
    <property type="match status" value="1"/>
</dbReference>
<dbReference type="GO" id="GO:0005829">
    <property type="term" value="C:cytosol"/>
    <property type="evidence" value="ECO:0007669"/>
    <property type="project" value="TreeGrafter"/>
</dbReference>
<organism evidence="4 5">
    <name type="scientific">Marisediminitalea aggregata</name>
    <dbReference type="NCBI Taxonomy" id="634436"/>
    <lineage>
        <taxon>Bacteria</taxon>
        <taxon>Pseudomonadati</taxon>
        <taxon>Pseudomonadota</taxon>
        <taxon>Gammaproteobacteria</taxon>
        <taxon>Alteromonadales</taxon>
        <taxon>Alteromonadaceae</taxon>
        <taxon>Marisediminitalea</taxon>
    </lineage>
</organism>
<accession>A0A1M5JME2</accession>
<dbReference type="Gene3D" id="3.90.245.10">
    <property type="entry name" value="Ribonucleoside hydrolase-like"/>
    <property type="match status" value="1"/>
</dbReference>
<name>A0A1M5JME2_9ALTE</name>
<evidence type="ECO:0000313" key="5">
    <source>
        <dbReference type="Proteomes" id="UP000184520"/>
    </source>
</evidence>
<dbReference type="Pfam" id="PF01156">
    <property type="entry name" value="IU_nuc_hydro"/>
    <property type="match status" value="1"/>
</dbReference>
<dbReference type="RefSeq" id="WP_084526425.1">
    <property type="nucleotide sequence ID" value="NZ_FQWD01000003.1"/>
</dbReference>
<evidence type="ECO:0000259" key="3">
    <source>
        <dbReference type="Pfam" id="PF01156"/>
    </source>
</evidence>
<dbReference type="AlphaFoldDB" id="A0A1M5JME2"/>
<feature type="domain" description="Inosine/uridine-preferring nucleoside hydrolase" evidence="3">
    <location>
        <begin position="38"/>
        <end position="224"/>
    </location>
</feature>
<dbReference type="InterPro" id="IPR001910">
    <property type="entry name" value="Inosine/uridine_hydrolase_dom"/>
</dbReference>
<keyword evidence="5" id="KW-1185">Reference proteome</keyword>
<gene>
    <name evidence="4" type="ORF">SAMN05216361_2160</name>
</gene>
<evidence type="ECO:0000313" key="4">
    <source>
        <dbReference type="EMBL" id="SHG41430.1"/>
    </source>
</evidence>
<sequence>MKLLRKYGIQTIFVLVLSQCWLVNAGEREITQRVSARVIVDNDFAGDPDGLAALAHQLLSKKTETVLITVSGLDPELAKFSYRDRDTAVAGAQKANKLLALLGTKEVPVAPGYDLNSQEHNEPSNAAKAIVQAAMQDSDLPLFFTCGGPLTNLAEALKLEPAIAQRMTLIWIGGGDYPTGEPEYNLMTDLDAAKYVFEQSTVPIWQIPVSTYRQMQYSVAEMAIDFKPVSPTATWLYEQYTHLPPFVDMGGALTMGDHPLVTLSALSVQSSQSDTMASRVINPDGSYGKERVERPIRVFRSIDARLTFADFLAVMKLNNTKS</sequence>
<dbReference type="SUPFAM" id="SSF53590">
    <property type="entry name" value="Nucleoside hydrolase"/>
    <property type="match status" value="1"/>
</dbReference>
<dbReference type="PANTHER" id="PTHR12304">
    <property type="entry name" value="INOSINE-URIDINE PREFERRING NUCLEOSIDE HYDROLASE"/>
    <property type="match status" value="1"/>
</dbReference>
<evidence type="ECO:0000256" key="2">
    <source>
        <dbReference type="ARBA" id="ARBA00023295"/>
    </source>
</evidence>
<reference evidence="5" key="1">
    <citation type="submission" date="2016-11" db="EMBL/GenBank/DDBJ databases">
        <authorList>
            <person name="Varghese N."/>
            <person name="Submissions S."/>
        </authorList>
    </citation>
    <scope>NUCLEOTIDE SEQUENCE [LARGE SCALE GENOMIC DNA]</scope>
    <source>
        <strain evidence="5">CGMCC 1.8995</strain>
    </source>
</reference>
<evidence type="ECO:0000256" key="1">
    <source>
        <dbReference type="ARBA" id="ARBA00022801"/>
    </source>
</evidence>
<proteinExistence type="predicted"/>
<dbReference type="STRING" id="634436.SAMN05216361_2160"/>
<dbReference type="OrthoDB" id="2530052at2"/>
<keyword evidence="2" id="KW-0326">Glycosidase</keyword>
<dbReference type="InterPro" id="IPR036452">
    <property type="entry name" value="Ribo_hydro-like"/>
</dbReference>
<dbReference type="InterPro" id="IPR023186">
    <property type="entry name" value="IUNH"/>
</dbReference>
<protein>
    <submittedName>
        <fullName evidence="4">Inosine-uridine preferring nucleoside hydrolase</fullName>
    </submittedName>
</protein>
<dbReference type="GO" id="GO:0006152">
    <property type="term" value="P:purine nucleoside catabolic process"/>
    <property type="evidence" value="ECO:0007669"/>
    <property type="project" value="TreeGrafter"/>
</dbReference>